<organism evidence="5 6">
    <name type="scientific">Ferruginivarius sediminum</name>
    <dbReference type="NCBI Taxonomy" id="2661937"/>
    <lineage>
        <taxon>Bacteria</taxon>
        <taxon>Pseudomonadati</taxon>
        <taxon>Pseudomonadota</taxon>
        <taxon>Alphaproteobacteria</taxon>
        <taxon>Rhodospirillales</taxon>
        <taxon>Rhodospirillaceae</taxon>
        <taxon>Ferruginivarius</taxon>
    </lineage>
</organism>
<protein>
    <submittedName>
        <fullName evidence="5">Class I SAM-dependent methyltransferase</fullName>
    </submittedName>
</protein>
<evidence type="ECO:0000256" key="2">
    <source>
        <dbReference type="ARBA" id="ARBA00022679"/>
    </source>
</evidence>
<name>A0A369TDL7_9PROT</name>
<dbReference type="InterPro" id="IPR029063">
    <property type="entry name" value="SAM-dependent_MTases_sf"/>
</dbReference>
<dbReference type="GO" id="GO:0008168">
    <property type="term" value="F:methyltransferase activity"/>
    <property type="evidence" value="ECO:0007669"/>
    <property type="project" value="UniProtKB-KW"/>
</dbReference>
<evidence type="ECO:0000259" key="4">
    <source>
        <dbReference type="Pfam" id="PF13649"/>
    </source>
</evidence>
<dbReference type="PANTHER" id="PTHR43464">
    <property type="entry name" value="METHYLTRANSFERASE"/>
    <property type="match status" value="1"/>
</dbReference>
<proteinExistence type="predicted"/>
<comment type="caution">
    <text evidence="5">The sequence shown here is derived from an EMBL/GenBank/DDBJ whole genome shotgun (WGS) entry which is preliminary data.</text>
</comment>
<reference evidence="5 6" key="1">
    <citation type="submission" date="2018-07" db="EMBL/GenBank/DDBJ databases">
        <title>Venubactetium sediminum gen. nov., sp. nov., isolated from a marine solar saltern.</title>
        <authorList>
            <person name="Wang S."/>
        </authorList>
    </citation>
    <scope>NUCLEOTIDE SEQUENCE [LARGE SCALE GENOMIC DNA]</scope>
    <source>
        <strain evidence="5 6">WD2A32</strain>
    </source>
</reference>
<dbReference type="SUPFAM" id="SSF53335">
    <property type="entry name" value="S-adenosyl-L-methionine-dependent methyltransferases"/>
    <property type="match status" value="1"/>
</dbReference>
<keyword evidence="6" id="KW-1185">Reference proteome</keyword>
<evidence type="ECO:0000313" key="6">
    <source>
        <dbReference type="Proteomes" id="UP000253941"/>
    </source>
</evidence>
<dbReference type="GO" id="GO:0032259">
    <property type="term" value="P:methylation"/>
    <property type="evidence" value="ECO:0007669"/>
    <property type="project" value="UniProtKB-KW"/>
</dbReference>
<gene>
    <name evidence="5" type="ORF">DRB17_07435</name>
</gene>
<keyword evidence="1 5" id="KW-0489">Methyltransferase</keyword>
<dbReference type="EMBL" id="QPMH01000005">
    <property type="protein sequence ID" value="RDD62475.1"/>
    <property type="molecule type" value="Genomic_DNA"/>
</dbReference>
<accession>A0A369TDL7</accession>
<dbReference type="RefSeq" id="WP_114581571.1">
    <property type="nucleotide sequence ID" value="NZ_QPMH01000005.1"/>
</dbReference>
<dbReference type="PANTHER" id="PTHR43464:SF19">
    <property type="entry name" value="UBIQUINONE BIOSYNTHESIS O-METHYLTRANSFERASE, MITOCHONDRIAL"/>
    <property type="match status" value="1"/>
</dbReference>
<dbReference type="CDD" id="cd02440">
    <property type="entry name" value="AdoMet_MTases"/>
    <property type="match status" value="1"/>
</dbReference>
<dbReference type="Gene3D" id="3.40.50.150">
    <property type="entry name" value="Vaccinia Virus protein VP39"/>
    <property type="match status" value="1"/>
</dbReference>
<keyword evidence="3" id="KW-0949">S-adenosyl-L-methionine</keyword>
<dbReference type="Proteomes" id="UP000253941">
    <property type="component" value="Unassembled WGS sequence"/>
</dbReference>
<feature type="domain" description="Methyltransferase" evidence="4">
    <location>
        <begin position="47"/>
        <end position="142"/>
    </location>
</feature>
<evidence type="ECO:0000313" key="5">
    <source>
        <dbReference type="EMBL" id="RDD62475.1"/>
    </source>
</evidence>
<dbReference type="InterPro" id="IPR041698">
    <property type="entry name" value="Methyltransf_25"/>
</dbReference>
<dbReference type="AlphaFoldDB" id="A0A369TDL7"/>
<keyword evidence="2 5" id="KW-0808">Transferase</keyword>
<evidence type="ECO:0000256" key="1">
    <source>
        <dbReference type="ARBA" id="ARBA00022603"/>
    </source>
</evidence>
<dbReference type="Pfam" id="PF13649">
    <property type="entry name" value="Methyltransf_25"/>
    <property type="match status" value="1"/>
</dbReference>
<sequence>MTTPQEHYAGLLARHYTWMFGVPFARKVEEQTALLRRAGVHAPGVAIDLGCGSGFQTVALARLGATRVHALDTSDALLAELEQHVEGHPVRTYAADLTRFDHLIDERADTIVCMGDTLTHLPSRAAVAALFTEIAGSLRPGGRLVLSWRDLTHPLEGLDRFLPVRSSEDRIMLCFLEDQGERVLVHDLVHVRTDGAWQLHKSAYPKLKLSADWVRGALKQAHLAVDCEDVAHGMIVMAATV</sequence>
<evidence type="ECO:0000256" key="3">
    <source>
        <dbReference type="ARBA" id="ARBA00022691"/>
    </source>
</evidence>